<gene>
    <name evidence="1" type="ORF">P4S50_07905</name>
</gene>
<evidence type="ECO:0000313" key="2">
    <source>
        <dbReference type="Proteomes" id="UP001222800"/>
    </source>
</evidence>
<organism evidence="1 2">
    <name type="scientific">Tepidibacter hydrothermalis</name>
    <dbReference type="NCBI Taxonomy" id="3036126"/>
    <lineage>
        <taxon>Bacteria</taxon>
        <taxon>Bacillati</taxon>
        <taxon>Bacillota</taxon>
        <taxon>Clostridia</taxon>
        <taxon>Peptostreptococcales</taxon>
        <taxon>Peptostreptococcaceae</taxon>
        <taxon>Tepidibacter</taxon>
    </lineage>
</organism>
<dbReference type="Proteomes" id="UP001222800">
    <property type="component" value="Chromosome"/>
</dbReference>
<proteinExistence type="predicted"/>
<accession>A0ABY8EGB4</accession>
<evidence type="ECO:0000313" key="1">
    <source>
        <dbReference type="EMBL" id="WFD11990.1"/>
    </source>
</evidence>
<reference evidence="1 2" key="1">
    <citation type="submission" date="2023-03" db="EMBL/GenBank/DDBJ databases">
        <title>Complete genome sequence of Tepidibacter sp. SWIR-1, isolated from a deep-sea hydrothermal vent.</title>
        <authorList>
            <person name="Li X."/>
        </authorList>
    </citation>
    <scope>NUCLEOTIDE SEQUENCE [LARGE SCALE GENOMIC DNA]</scope>
    <source>
        <strain evidence="1 2">SWIR-1</strain>
    </source>
</reference>
<evidence type="ECO:0008006" key="3">
    <source>
        <dbReference type="Google" id="ProtNLM"/>
    </source>
</evidence>
<name>A0ABY8EGB4_9FIRM</name>
<protein>
    <recommendedName>
        <fullName evidence="3">DUF1540 domain-containing protein</fullName>
    </recommendedName>
</protein>
<keyword evidence="2" id="KW-1185">Reference proteome</keyword>
<dbReference type="RefSeq" id="WP_277734228.1">
    <property type="nucleotide sequence ID" value="NZ_CP120733.1"/>
</dbReference>
<dbReference type="EMBL" id="CP120733">
    <property type="protein sequence ID" value="WFD11990.1"/>
    <property type="molecule type" value="Genomic_DNA"/>
</dbReference>
<sequence length="49" mass="5820">MNICLSSTVEVYCEKHSCCIDCNEEKCTKRCCDFKESKECSYRLKEERN</sequence>